<keyword evidence="1" id="KW-0472">Membrane</keyword>
<feature type="transmembrane region" description="Helical" evidence="1">
    <location>
        <begin position="302"/>
        <end position="320"/>
    </location>
</feature>
<dbReference type="Proteomes" id="UP000825729">
    <property type="component" value="Unassembled WGS sequence"/>
</dbReference>
<dbReference type="PANTHER" id="PTHR33625">
    <property type="entry name" value="OS08G0179900 PROTEIN"/>
    <property type="match status" value="1"/>
</dbReference>
<keyword evidence="1" id="KW-1133">Transmembrane helix</keyword>
<comment type="caution">
    <text evidence="2">The sequence shown here is derived from an EMBL/GenBank/DDBJ whole genome shotgun (WGS) entry which is preliminary data.</text>
</comment>
<accession>A0AAV7EZK3</accession>
<protein>
    <submittedName>
        <fullName evidence="2">Uncharacterized protein</fullName>
    </submittedName>
</protein>
<reference evidence="2 3" key="1">
    <citation type="submission" date="2021-07" db="EMBL/GenBank/DDBJ databases">
        <title>The Aristolochia fimbriata genome: insights into angiosperm evolution, floral development and chemical biosynthesis.</title>
        <authorList>
            <person name="Jiao Y."/>
        </authorList>
    </citation>
    <scope>NUCLEOTIDE SEQUENCE [LARGE SCALE GENOMIC DNA]</scope>
    <source>
        <strain evidence="2">IBCAS-2021</strain>
        <tissue evidence="2">Leaf</tissue>
    </source>
</reference>
<name>A0AAV7EZK3_ARIFI</name>
<evidence type="ECO:0000313" key="2">
    <source>
        <dbReference type="EMBL" id="KAG9454320.1"/>
    </source>
</evidence>
<dbReference type="AlphaFoldDB" id="A0AAV7EZK3"/>
<organism evidence="2 3">
    <name type="scientific">Aristolochia fimbriata</name>
    <name type="common">White veined hardy Dutchman's pipe vine</name>
    <dbReference type="NCBI Taxonomy" id="158543"/>
    <lineage>
        <taxon>Eukaryota</taxon>
        <taxon>Viridiplantae</taxon>
        <taxon>Streptophyta</taxon>
        <taxon>Embryophyta</taxon>
        <taxon>Tracheophyta</taxon>
        <taxon>Spermatophyta</taxon>
        <taxon>Magnoliopsida</taxon>
        <taxon>Magnoliidae</taxon>
        <taxon>Piperales</taxon>
        <taxon>Aristolochiaceae</taxon>
        <taxon>Aristolochia</taxon>
    </lineage>
</organism>
<proteinExistence type="predicted"/>
<dbReference type="EMBL" id="JAINDJ010000003">
    <property type="protein sequence ID" value="KAG9454320.1"/>
    <property type="molecule type" value="Genomic_DNA"/>
</dbReference>
<evidence type="ECO:0000256" key="1">
    <source>
        <dbReference type="SAM" id="Phobius"/>
    </source>
</evidence>
<gene>
    <name evidence="2" type="ORF">H6P81_007224</name>
</gene>
<dbReference type="PANTHER" id="PTHR33625:SF4">
    <property type="entry name" value="OS08G0179900 PROTEIN"/>
    <property type="match status" value="1"/>
</dbReference>
<keyword evidence="3" id="KW-1185">Reference proteome</keyword>
<evidence type="ECO:0000313" key="3">
    <source>
        <dbReference type="Proteomes" id="UP000825729"/>
    </source>
</evidence>
<sequence length="323" mass="34092">MGGGAAARSIGKFTSFNAVRSIQSHWHQLSDQAAFGRQGARPAVGIASAAVAEVQGVSAAVGSAHVDNDVSVVRTPVWEFDDWEFADDEGSELLASVDPIPRLVCGPAPTFEEAKDAVSDLKDALEQICVPSTGGNGALGIQESARQSLANSMSKSFVTSQSDAISSPAPKHVMKAFSVLTQSSEAQNVVAALAADKNVWDAVMKNEKVLEFCGAHHASIFPKEKDVGLNESVAENYVHKNHGSDSQAGESGFAVFVKSIKVRVAQMVSSISEYLHDIIGTEEDTTSSAERKRNVSDDMGKTVGASFLALAIVAIMVILCKRN</sequence>
<keyword evidence="1" id="KW-0812">Transmembrane</keyword>